<dbReference type="InterPro" id="IPR018060">
    <property type="entry name" value="HTH_AraC"/>
</dbReference>
<evidence type="ECO:0000313" key="6">
    <source>
        <dbReference type="Proteomes" id="UP000553193"/>
    </source>
</evidence>
<sequence length="118" mass="12956">MRHASSVRQNRPEAMGRVARVRQRIDDDPAADASLDALAAEAGVTRFQLLRAFQRETGLSPQACRRVRRVQRARDLIRAGTSLAEAAVYVGFADQSHMNRAFLQVTGAMPGAWAHTLG</sequence>
<dbReference type="GO" id="GO:0043565">
    <property type="term" value="F:sequence-specific DNA binding"/>
    <property type="evidence" value="ECO:0007669"/>
    <property type="project" value="InterPro"/>
</dbReference>
<dbReference type="SMART" id="SM00342">
    <property type="entry name" value="HTH_ARAC"/>
    <property type="match status" value="1"/>
</dbReference>
<keyword evidence="3" id="KW-0804">Transcription</keyword>
<evidence type="ECO:0000256" key="1">
    <source>
        <dbReference type="ARBA" id="ARBA00023015"/>
    </source>
</evidence>
<dbReference type="Proteomes" id="UP000553193">
    <property type="component" value="Unassembled WGS sequence"/>
</dbReference>
<accession>A0A840ABP0</accession>
<dbReference type="SUPFAM" id="SSF46689">
    <property type="entry name" value="Homeodomain-like"/>
    <property type="match status" value="2"/>
</dbReference>
<evidence type="ECO:0000256" key="2">
    <source>
        <dbReference type="ARBA" id="ARBA00023125"/>
    </source>
</evidence>
<protein>
    <submittedName>
        <fullName evidence="5">AraC-like DNA-binding protein</fullName>
    </submittedName>
</protein>
<dbReference type="AlphaFoldDB" id="A0A840ABP0"/>
<dbReference type="Pfam" id="PF12833">
    <property type="entry name" value="HTH_18"/>
    <property type="match status" value="1"/>
</dbReference>
<organism evidence="5 6">
    <name type="scientific">Roseococcus suduntuyensis</name>
    <dbReference type="NCBI Taxonomy" id="455361"/>
    <lineage>
        <taxon>Bacteria</taxon>
        <taxon>Pseudomonadati</taxon>
        <taxon>Pseudomonadota</taxon>
        <taxon>Alphaproteobacteria</taxon>
        <taxon>Acetobacterales</taxon>
        <taxon>Roseomonadaceae</taxon>
        <taxon>Roseococcus</taxon>
    </lineage>
</organism>
<dbReference type="InterPro" id="IPR009057">
    <property type="entry name" value="Homeodomain-like_sf"/>
</dbReference>
<evidence type="ECO:0000259" key="4">
    <source>
        <dbReference type="PROSITE" id="PS01124"/>
    </source>
</evidence>
<dbReference type="GO" id="GO:0003700">
    <property type="term" value="F:DNA-binding transcription factor activity"/>
    <property type="evidence" value="ECO:0007669"/>
    <property type="project" value="InterPro"/>
</dbReference>
<dbReference type="PROSITE" id="PS01124">
    <property type="entry name" value="HTH_ARAC_FAMILY_2"/>
    <property type="match status" value="1"/>
</dbReference>
<gene>
    <name evidence="5" type="ORF">GGQ83_002008</name>
</gene>
<name>A0A840ABP0_9PROT</name>
<evidence type="ECO:0000313" key="5">
    <source>
        <dbReference type="EMBL" id="MBB3898571.1"/>
    </source>
</evidence>
<keyword evidence="6" id="KW-1185">Reference proteome</keyword>
<dbReference type="PANTHER" id="PTHR46796:SF2">
    <property type="entry name" value="TRANSCRIPTIONAL REGULATORY PROTEIN"/>
    <property type="match status" value="1"/>
</dbReference>
<dbReference type="InterPro" id="IPR050204">
    <property type="entry name" value="AraC_XylS_family_regulators"/>
</dbReference>
<comment type="caution">
    <text evidence="5">The sequence shown here is derived from an EMBL/GenBank/DDBJ whole genome shotgun (WGS) entry which is preliminary data.</text>
</comment>
<dbReference type="PANTHER" id="PTHR46796">
    <property type="entry name" value="HTH-TYPE TRANSCRIPTIONAL ACTIVATOR RHAS-RELATED"/>
    <property type="match status" value="1"/>
</dbReference>
<proteinExistence type="predicted"/>
<evidence type="ECO:0000256" key="3">
    <source>
        <dbReference type="ARBA" id="ARBA00023163"/>
    </source>
</evidence>
<keyword evidence="2 5" id="KW-0238">DNA-binding</keyword>
<dbReference type="EMBL" id="JACIDJ010000002">
    <property type="protein sequence ID" value="MBB3898571.1"/>
    <property type="molecule type" value="Genomic_DNA"/>
</dbReference>
<keyword evidence="1" id="KW-0805">Transcription regulation</keyword>
<reference evidence="5 6" key="1">
    <citation type="submission" date="2020-08" db="EMBL/GenBank/DDBJ databases">
        <title>Genomic Encyclopedia of Type Strains, Phase IV (KMG-IV): sequencing the most valuable type-strain genomes for metagenomic binning, comparative biology and taxonomic classification.</title>
        <authorList>
            <person name="Goeker M."/>
        </authorList>
    </citation>
    <scope>NUCLEOTIDE SEQUENCE [LARGE SCALE GENOMIC DNA]</scope>
    <source>
        <strain evidence="5 6">DSM 19979</strain>
    </source>
</reference>
<feature type="domain" description="HTH araC/xylS-type" evidence="4">
    <location>
        <begin position="19"/>
        <end position="116"/>
    </location>
</feature>
<dbReference type="Gene3D" id="1.10.10.60">
    <property type="entry name" value="Homeodomain-like"/>
    <property type="match status" value="1"/>
</dbReference>